<dbReference type="Proteomes" id="UP000019277">
    <property type="component" value="Unassembled WGS sequence"/>
</dbReference>
<accession>W7IPL6</accession>
<sequence>MPGPFRSRGHRRAQAGIGVSAAAMARLADAVPAERLPGLLADLDRLSAAFNG</sequence>
<organism evidence="1 2">
    <name type="scientific">Actinokineospora spheciospongiae</name>
    <dbReference type="NCBI Taxonomy" id="909613"/>
    <lineage>
        <taxon>Bacteria</taxon>
        <taxon>Bacillati</taxon>
        <taxon>Actinomycetota</taxon>
        <taxon>Actinomycetes</taxon>
        <taxon>Pseudonocardiales</taxon>
        <taxon>Pseudonocardiaceae</taxon>
        <taxon>Actinokineospora</taxon>
    </lineage>
</organism>
<gene>
    <name evidence="1" type="ORF">UO65_2330</name>
</gene>
<keyword evidence="2" id="KW-1185">Reference proteome</keyword>
<comment type="caution">
    <text evidence="1">The sequence shown here is derived from an EMBL/GenBank/DDBJ whole genome shotgun (WGS) entry which is preliminary data.</text>
</comment>
<dbReference type="STRING" id="909613.UO65_2330"/>
<dbReference type="EMBL" id="AYXG01000081">
    <property type="protein sequence ID" value="EWC62343.1"/>
    <property type="molecule type" value="Genomic_DNA"/>
</dbReference>
<proteinExistence type="predicted"/>
<name>W7IPL6_9PSEU</name>
<dbReference type="RefSeq" id="WP_200873366.1">
    <property type="nucleotide sequence ID" value="NZ_AYXG01000081.1"/>
</dbReference>
<reference evidence="1 2" key="1">
    <citation type="journal article" date="2014" name="Genome Announc.">
        <title>Draft Genome Sequence of the Antitrypanosomally Active Sponge-Associated Bacterium Actinokineospora sp. Strain EG49.</title>
        <authorList>
            <person name="Harjes J."/>
            <person name="Ryu T."/>
            <person name="Abdelmohsen U.R."/>
            <person name="Moitinho-Silva L."/>
            <person name="Horn H."/>
            <person name="Ravasi T."/>
            <person name="Hentschel U."/>
        </authorList>
    </citation>
    <scope>NUCLEOTIDE SEQUENCE [LARGE SCALE GENOMIC DNA]</scope>
    <source>
        <strain evidence="1 2">EG49</strain>
    </source>
</reference>
<dbReference type="AlphaFoldDB" id="W7IPL6"/>
<protein>
    <submittedName>
        <fullName evidence="1">Transcriptional regulator, MarR family</fullName>
    </submittedName>
</protein>
<evidence type="ECO:0000313" key="1">
    <source>
        <dbReference type="EMBL" id="EWC62343.1"/>
    </source>
</evidence>
<evidence type="ECO:0000313" key="2">
    <source>
        <dbReference type="Proteomes" id="UP000019277"/>
    </source>
</evidence>